<evidence type="ECO:0000313" key="3">
    <source>
        <dbReference type="WBParaSite" id="Hba_08744"/>
    </source>
</evidence>
<keyword evidence="1" id="KW-0812">Transmembrane</keyword>
<keyword evidence="1" id="KW-0472">Membrane</keyword>
<dbReference type="Proteomes" id="UP000095283">
    <property type="component" value="Unplaced"/>
</dbReference>
<evidence type="ECO:0000313" key="2">
    <source>
        <dbReference type="Proteomes" id="UP000095283"/>
    </source>
</evidence>
<reference evidence="3" key="1">
    <citation type="submission" date="2016-11" db="UniProtKB">
        <authorList>
            <consortium name="WormBaseParasite"/>
        </authorList>
    </citation>
    <scope>IDENTIFICATION</scope>
</reference>
<dbReference type="WBParaSite" id="Hba_08744">
    <property type="protein sequence ID" value="Hba_08744"/>
    <property type="gene ID" value="Hba_08744"/>
</dbReference>
<evidence type="ECO:0000256" key="1">
    <source>
        <dbReference type="SAM" id="Phobius"/>
    </source>
</evidence>
<name>A0A1I7WUE0_HETBA</name>
<sequence>MKANEKEMLNAPLVRPRYFRLSASMVLRPLVLTPSFSMLLNTLLILFTVVYAQTNLVSIIIYLKLLCINCSVL</sequence>
<proteinExistence type="predicted"/>
<dbReference type="AlphaFoldDB" id="A0A1I7WUE0"/>
<organism evidence="2 3">
    <name type="scientific">Heterorhabditis bacteriophora</name>
    <name type="common">Entomopathogenic nematode worm</name>
    <dbReference type="NCBI Taxonomy" id="37862"/>
    <lineage>
        <taxon>Eukaryota</taxon>
        <taxon>Metazoa</taxon>
        <taxon>Ecdysozoa</taxon>
        <taxon>Nematoda</taxon>
        <taxon>Chromadorea</taxon>
        <taxon>Rhabditida</taxon>
        <taxon>Rhabditina</taxon>
        <taxon>Rhabditomorpha</taxon>
        <taxon>Strongyloidea</taxon>
        <taxon>Heterorhabditidae</taxon>
        <taxon>Heterorhabditis</taxon>
    </lineage>
</organism>
<feature type="transmembrane region" description="Helical" evidence="1">
    <location>
        <begin position="25"/>
        <end position="50"/>
    </location>
</feature>
<keyword evidence="2" id="KW-1185">Reference proteome</keyword>
<keyword evidence="1" id="KW-1133">Transmembrane helix</keyword>
<accession>A0A1I7WUE0</accession>
<protein>
    <submittedName>
        <fullName evidence="3">Uncharacterized protein</fullName>
    </submittedName>
</protein>